<accession>A0A0A9H8P0</accession>
<protein>
    <submittedName>
        <fullName evidence="2">Uncharacterized protein</fullName>
    </submittedName>
</protein>
<name>A0A0A9H8P0_ARUDO</name>
<organism evidence="2">
    <name type="scientific">Arundo donax</name>
    <name type="common">Giant reed</name>
    <name type="synonym">Donax arundinaceus</name>
    <dbReference type="NCBI Taxonomy" id="35708"/>
    <lineage>
        <taxon>Eukaryota</taxon>
        <taxon>Viridiplantae</taxon>
        <taxon>Streptophyta</taxon>
        <taxon>Embryophyta</taxon>
        <taxon>Tracheophyta</taxon>
        <taxon>Spermatophyta</taxon>
        <taxon>Magnoliopsida</taxon>
        <taxon>Liliopsida</taxon>
        <taxon>Poales</taxon>
        <taxon>Poaceae</taxon>
        <taxon>PACMAD clade</taxon>
        <taxon>Arundinoideae</taxon>
        <taxon>Arundineae</taxon>
        <taxon>Arundo</taxon>
    </lineage>
</organism>
<dbReference type="AlphaFoldDB" id="A0A0A9H8P0"/>
<proteinExistence type="predicted"/>
<sequence>MPRSREHLLQPAGHRAAASTTHHRSAPTSRGRACLRGPLSCPLASSARRTYHGDRLPPRTPAQPATLLLIPTRLRPTPLGHVRMGPWRGCRMSWTTPRSCYWRERGA</sequence>
<evidence type="ECO:0000256" key="1">
    <source>
        <dbReference type="SAM" id="MobiDB-lite"/>
    </source>
</evidence>
<reference evidence="2" key="1">
    <citation type="submission" date="2014-09" db="EMBL/GenBank/DDBJ databases">
        <authorList>
            <person name="Magalhaes I.L.F."/>
            <person name="Oliveira U."/>
            <person name="Santos F.R."/>
            <person name="Vidigal T.H.D.A."/>
            <person name="Brescovit A.D."/>
            <person name="Santos A.J."/>
        </authorList>
    </citation>
    <scope>NUCLEOTIDE SEQUENCE</scope>
    <source>
        <tissue evidence="2">Shoot tissue taken approximately 20 cm above the soil surface</tissue>
    </source>
</reference>
<reference evidence="2" key="2">
    <citation type="journal article" date="2015" name="Data Brief">
        <title>Shoot transcriptome of the giant reed, Arundo donax.</title>
        <authorList>
            <person name="Barrero R.A."/>
            <person name="Guerrero F.D."/>
            <person name="Moolhuijzen P."/>
            <person name="Goolsby J.A."/>
            <person name="Tidwell J."/>
            <person name="Bellgard S.E."/>
            <person name="Bellgard M.I."/>
        </authorList>
    </citation>
    <scope>NUCLEOTIDE SEQUENCE</scope>
    <source>
        <tissue evidence="2">Shoot tissue taken approximately 20 cm above the soil surface</tissue>
    </source>
</reference>
<evidence type="ECO:0000313" key="2">
    <source>
        <dbReference type="EMBL" id="JAE32159.1"/>
    </source>
</evidence>
<dbReference type="EMBL" id="GBRH01165737">
    <property type="protein sequence ID" value="JAE32159.1"/>
    <property type="molecule type" value="Transcribed_RNA"/>
</dbReference>
<feature type="region of interest" description="Disordered" evidence="1">
    <location>
        <begin position="1"/>
        <end position="34"/>
    </location>
</feature>